<gene>
    <name evidence="2" type="ORF">MM59RIKEN_23320</name>
</gene>
<accession>A0A810QL08</accession>
<dbReference type="Gene3D" id="1.10.1740.10">
    <property type="match status" value="1"/>
</dbReference>
<evidence type="ECO:0000313" key="3">
    <source>
        <dbReference type="Proteomes" id="UP000679848"/>
    </source>
</evidence>
<keyword evidence="3" id="KW-1185">Reference proteome</keyword>
<dbReference type="AlphaFoldDB" id="A0A810QL08"/>
<dbReference type="KEGG" id="pfaa:MM59RIKEN_23320"/>
<dbReference type="SUPFAM" id="SSF88946">
    <property type="entry name" value="Sigma2 domain of RNA polymerase sigma factors"/>
    <property type="match status" value="1"/>
</dbReference>
<dbReference type="InterPro" id="IPR013325">
    <property type="entry name" value="RNA_pol_sigma_r2"/>
</dbReference>
<proteinExistence type="predicted"/>
<dbReference type="Pfam" id="PF04542">
    <property type="entry name" value="Sigma70_r2"/>
    <property type="match status" value="1"/>
</dbReference>
<dbReference type="GO" id="GO:0006352">
    <property type="term" value="P:DNA-templated transcription initiation"/>
    <property type="evidence" value="ECO:0007669"/>
    <property type="project" value="InterPro"/>
</dbReference>
<dbReference type="GO" id="GO:0003700">
    <property type="term" value="F:DNA-binding transcription factor activity"/>
    <property type="evidence" value="ECO:0007669"/>
    <property type="project" value="InterPro"/>
</dbReference>
<sequence length="178" mass="20828">MDAITRNNIFIENMELINRTMHRHRLLLFALHLDRDDVYQELAIAALRAIESFDPSRSNSIKVHIWAKLQYAILDIKERHKPHGLAAFDRFGTSVWSLELAEEYGFSLVEASFEEQQDSELHLRQALSRLEPQERQAIVLYLDGKRPVRRAEKCSFQTALDKLRDYYLAVQYAPQANQ</sequence>
<protein>
    <recommendedName>
        <fullName evidence="1">RNA polymerase sigma-70 region 2 domain-containing protein</fullName>
    </recommendedName>
</protein>
<dbReference type="RefSeq" id="WP_055180036.1">
    <property type="nucleotide sequence ID" value="NZ_AP023420.1"/>
</dbReference>
<dbReference type="InterPro" id="IPR007627">
    <property type="entry name" value="RNA_pol_sigma70_r2"/>
</dbReference>
<feature type="domain" description="RNA polymerase sigma-70 region 2" evidence="1">
    <location>
        <begin position="32"/>
        <end position="66"/>
    </location>
</feature>
<evidence type="ECO:0000313" key="2">
    <source>
        <dbReference type="EMBL" id="BCK85013.1"/>
    </source>
</evidence>
<organism evidence="2 3">
    <name type="scientific">Pusillibacter faecalis</name>
    <dbReference type="NCBI Taxonomy" id="2714358"/>
    <lineage>
        <taxon>Bacteria</taxon>
        <taxon>Bacillati</taxon>
        <taxon>Bacillota</taxon>
        <taxon>Clostridia</taxon>
        <taxon>Eubacteriales</taxon>
        <taxon>Oscillospiraceae</taxon>
        <taxon>Pusillibacter</taxon>
    </lineage>
</organism>
<dbReference type="Proteomes" id="UP000679848">
    <property type="component" value="Chromosome"/>
</dbReference>
<evidence type="ECO:0000259" key="1">
    <source>
        <dbReference type="Pfam" id="PF04542"/>
    </source>
</evidence>
<name>A0A810QL08_9FIRM</name>
<reference evidence="2" key="1">
    <citation type="submission" date="2020-09" db="EMBL/GenBank/DDBJ databases">
        <title>New species isolated from human feces.</title>
        <authorList>
            <person name="Kitahara M."/>
            <person name="Shigeno Y."/>
            <person name="Shime M."/>
            <person name="Matsumoto Y."/>
            <person name="Nakamura S."/>
            <person name="Motooka D."/>
            <person name="Fukuoka S."/>
            <person name="Nishikawa H."/>
            <person name="Benno Y."/>
        </authorList>
    </citation>
    <scope>NUCLEOTIDE SEQUENCE</scope>
    <source>
        <strain evidence="2">MM59</strain>
    </source>
</reference>
<dbReference type="EMBL" id="AP023420">
    <property type="protein sequence ID" value="BCK85013.1"/>
    <property type="molecule type" value="Genomic_DNA"/>
</dbReference>